<accession>A0A1I2RFX5</accession>
<dbReference type="Gene3D" id="3.40.50.11820">
    <property type="match status" value="1"/>
</dbReference>
<name>A0A1I2RFX5_9BACL</name>
<sequence length="387" mass="44727">MAKELLINCYLFFFKIIFTICKGFSLRNKVVFVCSYTDNSQFVYDEMMYRKIKTDVVFLCRGKATLAHFTKTGELVIPFETTNVLLMIRSAYHLATAKLVIVDNYYGFLSVSTFKKKVTCIQLWHACGAFKTFGLKDRSVALRSARAQVRFTAVYRHFDKIVVGSDAMEKIFMRSFGLDETHFVHLGVPRTDLFFDLTKKEQMIKSLQPLRREKKIILYAPTFRDHPMEEDNFGLDLKIMEKELSNEYVLLLRLHPAERGKLDFSGLNPKFVIDGSEWDSVNELLLGADLLVTDYSSIPFEYALLKRPMIFFPYDLSAYERSRGLWGDYIKAVPGPIAHSTQEVVQIIKRNVFDLNQIAAFSEKWNRYSTGQSSSQVVDYLTCCLNK</sequence>
<keyword evidence="5" id="KW-0777">Teichoic acid biosynthesis</keyword>
<keyword evidence="3" id="KW-1003">Cell membrane</keyword>
<dbReference type="AlphaFoldDB" id="A0A1I2RFX5"/>
<keyword evidence="4 7" id="KW-0808">Transferase</keyword>
<dbReference type="InterPro" id="IPR043148">
    <property type="entry name" value="TagF_C"/>
</dbReference>
<keyword evidence="6" id="KW-0472">Membrane</keyword>
<dbReference type="SUPFAM" id="SSF53756">
    <property type="entry name" value="UDP-Glycosyltransferase/glycogen phosphorylase"/>
    <property type="match status" value="1"/>
</dbReference>
<evidence type="ECO:0000313" key="8">
    <source>
        <dbReference type="Proteomes" id="UP000198752"/>
    </source>
</evidence>
<protein>
    <submittedName>
        <fullName evidence="7">CDP-glycerol glycerophosphotransferase, TagB/SpsB family</fullName>
    </submittedName>
</protein>
<evidence type="ECO:0000256" key="2">
    <source>
        <dbReference type="ARBA" id="ARBA00010488"/>
    </source>
</evidence>
<dbReference type="Proteomes" id="UP000198752">
    <property type="component" value="Unassembled WGS sequence"/>
</dbReference>
<reference evidence="8" key="1">
    <citation type="submission" date="2016-10" db="EMBL/GenBank/DDBJ databases">
        <authorList>
            <person name="Varghese N."/>
            <person name="Submissions S."/>
        </authorList>
    </citation>
    <scope>NUCLEOTIDE SEQUENCE [LARGE SCALE GENOMIC DNA]</scope>
    <source>
        <strain evidence="8">ATCC 700379</strain>
    </source>
</reference>
<keyword evidence="8" id="KW-1185">Reference proteome</keyword>
<dbReference type="STRING" id="269670.SAMN02982927_01512"/>
<evidence type="ECO:0000256" key="6">
    <source>
        <dbReference type="ARBA" id="ARBA00023136"/>
    </source>
</evidence>
<gene>
    <name evidence="7" type="ORF">SAMN02982927_01512</name>
</gene>
<evidence type="ECO:0000256" key="1">
    <source>
        <dbReference type="ARBA" id="ARBA00004202"/>
    </source>
</evidence>
<dbReference type="GO" id="GO:0047355">
    <property type="term" value="F:CDP-glycerol glycerophosphotransferase activity"/>
    <property type="evidence" value="ECO:0007669"/>
    <property type="project" value="InterPro"/>
</dbReference>
<evidence type="ECO:0000313" key="7">
    <source>
        <dbReference type="EMBL" id="SFG37517.1"/>
    </source>
</evidence>
<dbReference type="EMBL" id="FOOY01000009">
    <property type="protein sequence ID" value="SFG37517.1"/>
    <property type="molecule type" value="Genomic_DNA"/>
</dbReference>
<organism evidence="7 8">
    <name type="scientific">Sporolactobacillus nakayamae</name>
    <dbReference type="NCBI Taxonomy" id="269670"/>
    <lineage>
        <taxon>Bacteria</taxon>
        <taxon>Bacillati</taxon>
        <taxon>Bacillota</taxon>
        <taxon>Bacilli</taxon>
        <taxon>Bacillales</taxon>
        <taxon>Sporolactobacillaceae</taxon>
        <taxon>Sporolactobacillus</taxon>
    </lineage>
</organism>
<dbReference type="Gene3D" id="3.40.50.12580">
    <property type="match status" value="1"/>
</dbReference>
<comment type="subcellular location">
    <subcellularLocation>
        <location evidence="1">Cell membrane</location>
        <topology evidence="1">Peripheral membrane protein</topology>
    </subcellularLocation>
</comment>
<dbReference type="GO" id="GO:0005886">
    <property type="term" value="C:plasma membrane"/>
    <property type="evidence" value="ECO:0007669"/>
    <property type="project" value="UniProtKB-SubCell"/>
</dbReference>
<evidence type="ECO:0000256" key="4">
    <source>
        <dbReference type="ARBA" id="ARBA00022679"/>
    </source>
</evidence>
<evidence type="ECO:0000256" key="5">
    <source>
        <dbReference type="ARBA" id="ARBA00022944"/>
    </source>
</evidence>
<dbReference type="InterPro" id="IPR007554">
    <property type="entry name" value="Glycerophosphate_synth"/>
</dbReference>
<dbReference type="GO" id="GO:0019350">
    <property type="term" value="P:teichoic acid biosynthetic process"/>
    <property type="evidence" value="ECO:0007669"/>
    <property type="project" value="UniProtKB-KW"/>
</dbReference>
<dbReference type="OrthoDB" id="9811865at2"/>
<proteinExistence type="inferred from homology"/>
<evidence type="ECO:0000256" key="3">
    <source>
        <dbReference type="ARBA" id="ARBA00022475"/>
    </source>
</evidence>
<dbReference type="InterPro" id="IPR043149">
    <property type="entry name" value="TagF_N"/>
</dbReference>
<dbReference type="PANTHER" id="PTHR37316:SF1">
    <property type="entry name" value="TEICHOIC ACID GLYCEROL-PHOSPHATE PRIMASE"/>
    <property type="match status" value="1"/>
</dbReference>
<dbReference type="Pfam" id="PF04464">
    <property type="entry name" value="Glyphos_transf"/>
    <property type="match status" value="1"/>
</dbReference>
<dbReference type="PANTHER" id="PTHR37316">
    <property type="entry name" value="TEICHOIC ACID GLYCEROL-PHOSPHATE PRIMASE"/>
    <property type="match status" value="1"/>
</dbReference>
<comment type="similarity">
    <text evidence="2">Belongs to the CDP-glycerol glycerophosphotransferase family.</text>
</comment>
<dbReference type="InterPro" id="IPR051612">
    <property type="entry name" value="Teichoic_Acid_Biosynth"/>
</dbReference>